<protein>
    <recommendedName>
        <fullName evidence="1">DNA (cytosine-5-)-methyltransferase</fullName>
        <ecNumber evidence="1">2.1.1.37</ecNumber>
    </recommendedName>
</protein>
<evidence type="ECO:0000313" key="5">
    <source>
        <dbReference type="EMBL" id="KKL51787.1"/>
    </source>
</evidence>
<keyword evidence="3" id="KW-0808">Transferase</keyword>
<evidence type="ECO:0000256" key="3">
    <source>
        <dbReference type="ARBA" id="ARBA00022679"/>
    </source>
</evidence>
<evidence type="ECO:0000256" key="4">
    <source>
        <dbReference type="ARBA" id="ARBA00022691"/>
    </source>
</evidence>
<dbReference type="Pfam" id="PF00145">
    <property type="entry name" value="DNA_methylase"/>
    <property type="match status" value="2"/>
</dbReference>
<dbReference type="SUPFAM" id="SSF53335">
    <property type="entry name" value="S-adenosyl-L-methionine-dependent methyltransferases"/>
    <property type="match status" value="1"/>
</dbReference>
<evidence type="ECO:0000256" key="1">
    <source>
        <dbReference type="ARBA" id="ARBA00011975"/>
    </source>
</evidence>
<keyword evidence="4" id="KW-0949">S-adenosyl-L-methionine</keyword>
<organism evidence="5">
    <name type="scientific">marine sediment metagenome</name>
    <dbReference type="NCBI Taxonomy" id="412755"/>
    <lineage>
        <taxon>unclassified sequences</taxon>
        <taxon>metagenomes</taxon>
        <taxon>ecological metagenomes</taxon>
    </lineage>
</organism>
<dbReference type="GO" id="GO:0003886">
    <property type="term" value="F:DNA (cytosine-5-)-methyltransferase activity"/>
    <property type="evidence" value="ECO:0007669"/>
    <property type="project" value="UniProtKB-EC"/>
</dbReference>
<dbReference type="GO" id="GO:0032259">
    <property type="term" value="P:methylation"/>
    <property type="evidence" value="ECO:0007669"/>
    <property type="project" value="UniProtKB-KW"/>
</dbReference>
<dbReference type="EC" id="2.1.1.37" evidence="1"/>
<dbReference type="Gene3D" id="3.40.50.150">
    <property type="entry name" value="Vaccinia Virus protein VP39"/>
    <property type="match status" value="1"/>
</dbReference>
<comment type="caution">
    <text evidence="5">The sequence shown here is derived from an EMBL/GenBank/DDBJ whole genome shotgun (WGS) entry which is preliminary data.</text>
</comment>
<dbReference type="PANTHER" id="PTHR10629">
    <property type="entry name" value="CYTOSINE-SPECIFIC METHYLTRANSFERASE"/>
    <property type="match status" value="1"/>
</dbReference>
<evidence type="ECO:0000256" key="2">
    <source>
        <dbReference type="ARBA" id="ARBA00022603"/>
    </source>
</evidence>
<dbReference type="InterPro" id="IPR001525">
    <property type="entry name" value="C5_MeTfrase"/>
</dbReference>
<name>A0A0F9FL80_9ZZZZ</name>
<dbReference type="PANTHER" id="PTHR10629:SF52">
    <property type="entry name" value="DNA (CYTOSINE-5)-METHYLTRANSFERASE 1"/>
    <property type="match status" value="1"/>
</dbReference>
<dbReference type="PRINTS" id="PR00105">
    <property type="entry name" value="C5METTRFRASE"/>
</dbReference>
<keyword evidence="2" id="KW-0489">Methyltransferase</keyword>
<dbReference type="GO" id="GO:0044027">
    <property type="term" value="P:negative regulation of gene expression via chromosomal CpG island methylation"/>
    <property type="evidence" value="ECO:0007669"/>
    <property type="project" value="TreeGrafter"/>
</dbReference>
<dbReference type="InterPro" id="IPR050390">
    <property type="entry name" value="C5-Methyltransferase"/>
</dbReference>
<dbReference type="PROSITE" id="PS51679">
    <property type="entry name" value="SAM_MT_C5"/>
    <property type="match status" value="1"/>
</dbReference>
<gene>
    <name evidence="5" type="ORF">LCGC14_2292020</name>
</gene>
<sequence>MTTTAIDLFAGAGGFTTGATAAGVDVLWAANHWHTAVQIHQLNHPDTEHSCQDLQQADWCAVPDHDLLLASPACQGHSQAGQPGRRGRYDRHQRDRNTAWAVISCAEAKRPRTVLVENVGDFYRWALYPAWRSALEALGYSVAEHSFDTADFGIPQNRRRAIITARLGDEALELNSPKTPWRGFEDSIDWDQEQGWAPITSKPPGVQKRVAKGRNRGLGETFLSHYVTGHPGRELERPIGTITTKVQWALVRGDQIRMLTIDEHRRAMAFPEDYRLPATKEAAVRMLGNAIPPRFAEQLCEQAAA</sequence>
<dbReference type="InterPro" id="IPR029063">
    <property type="entry name" value="SAM-dependent_MTases_sf"/>
</dbReference>
<dbReference type="GO" id="GO:0005634">
    <property type="term" value="C:nucleus"/>
    <property type="evidence" value="ECO:0007669"/>
    <property type="project" value="TreeGrafter"/>
</dbReference>
<reference evidence="5" key="1">
    <citation type="journal article" date="2015" name="Nature">
        <title>Complex archaea that bridge the gap between prokaryotes and eukaryotes.</title>
        <authorList>
            <person name="Spang A."/>
            <person name="Saw J.H."/>
            <person name="Jorgensen S.L."/>
            <person name="Zaremba-Niedzwiedzka K."/>
            <person name="Martijn J."/>
            <person name="Lind A.E."/>
            <person name="van Eijk R."/>
            <person name="Schleper C."/>
            <person name="Guy L."/>
            <person name="Ettema T.J."/>
        </authorList>
    </citation>
    <scope>NUCLEOTIDE SEQUENCE</scope>
</reference>
<dbReference type="AlphaFoldDB" id="A0A0F9FL80"/>
<dbReference type="EMBL" id="LAZR01032127">
    <property type="protein sequence ID" value="KKL51787.1"/>
    <property type="molecule type" value="Genomic_DNA"/>
</dbReference>
<accession>A0A0F9FL80</accession>
<proteinExistence type="predicted"/>
<dbReference type="GO" id="GO:0003677">
    <property type="term" value="F:DNA binding"/>
    <property type="evidence" value="ECO:0007669"/>
    <property type="project" value="TreeGrafter"/>
</dbReference>
<dbReference type="Gene3D" id="3.90.120.10">
    <property type="entry name" value="DNA Methylase, subunit A, domain 2"/>
    <property type="match status" value="1"/>
</dbReference>